<protein>
    <submittedName>
        <fullName evidence="1">Uncharacterized protein</fullName>
    </submittedName>
</protein>
<evidence type="ECO:0000313" key="1">
    <source>
        <dbReference type="EMBL" id="KLO09563.1"/>
    </source>
</evidence>
<dbReference type="OrthoDB" id="2745518at2759"/>
<dbReference type="Proteomes" id="UP000053477">
    <property type="component" value="Unassembled WGS sequence"/>
</dbReference>
<accession>A0A0H2RJE1</accession>
<gene>
    <name evidence="1" type="ORF">SCHPADRAFT_833864</name>
</gene>
<dbReference type="AlphaFoldDB" id="A0A0H2RJE1"/>
<sequence length="310" mass="35559">MSKASSLLESLPLDVCDRLLTSLPSFACLRAAVLSCKALHETYSLRRHSIFNAVVENEAGPTLPEALVVLRAERDLDVDDMDEEINDRIADREGPYWKKEVSVEEAYALGTITRVALELEDLFSFRYKDRSKTTTALTYSESFAFRRALYHNWFLSLLCRTILYQNGGIDEDVDQTIDENTSSRFVRILSDLDDKSLSQLYQVLLFLDELFVRTNPRQLYNQMIGEVVISSIPLRTRQYAPSDILYDFKVHRNYNRFAHHTRADEAVTIGLDNVLGRREVQRMFEEDFKRQAVLEGVPEGYATQCASIGC</sequence>
<name>A0A0H2RJE1_9AGAM</name>
<organism evidence="1 2">
    <name type="scientific">Schizopora paradoxa</name>
    <dbReference type="NCBI Taxonomy" id="27342"/>
    <lineage>
        <taxon>Eukaryota</taxon>
        <taxon>Fungi</taxon>
        <taxon>Dikarya</taxon>
        <taxon>Basidiomycota</taxon>
        <taxon>Agaricomycotina</taxon>
        <taxon>Agaricomycetes</taxon>
        <taxon>Hymenochaetales</taxon>
        <taxon>Schizoporaceae</taxon>
        <taxon>Schizopora</taxon>
    </lineage>
</organism>
<keyword evidence="2" id="KW-1185">Reference proteome</keyword>
<reference evidence="1 2" key="1">
    <citation type="submission" date="2015-04" db="EMBL/GenBank/DDBJ databases">
        <title>Complete genome sequence of Schizopora paradoxa KUC8140, a cosmopolitan wood degrader in East Asia.</title>
        <authorList>
            <consortium name="DOE Joint Genome Institute"/>
            <person name="Min B."/>
            <person name="Park H."/>
            <person name="Jang Y."/>
            <person name="Kim J.-J."/>
            <person name="Kim K.H."/>
            <person name="Pangilinan J."/>
            <person name="Lipzen A."/>
            <person name="Riley R."/>
            <person name="Grigoriev I.V."/>
            <person name="Spatafora J.W."/>
            <person name="Choi I.-G."/>
        </authorList>
    </citation>
    <scope>NUCLEOTIDE SEQUENCE [LARGE SCALE GENOMIC DNA]</scope>
    <source>
        <strain evidence="1 2">KUC8140</strain>
    </source>
</reference>
<proteinExistence type="predicted"/>
<evidence type="ECO:0000313" key="2">
    <source>
        <dbReference type="Proteomes" id="UP000053477"/>
    </source>
</evidence>
<dbReference type="STRING" id="27342.A0A0H2RJE1"/>
<dbReference type="EMBL" id="KQ086052">
    <property type="protein sequence ID" value="KLO09563.1"/>
    <property type="molecule type" value="Genomic_DNA"/>
</dbReference>
<dbReference type="InParanoid" id="A0A0H2RJE1"/>